<evidence type="ECO:0000313" key="4">
    <source>
        <dbReference type="Proteomes" id="UP000030960"/>
    </source>
</evidence>
<dbReference type="PANTHER" id="PTHR30050">
    <property type="entry name" value="CHROMOSOMAL REPLICATION INITIATOR PROTEIN DNAA"/>
    <property type="match status" value="1"/>
</dbReference>
<organism evidence="3 4">
    <name type="scientific">Mameliella alba</name>
    <dbReference type="NCBI Taxonomy" id="561184"/>
    <lineage>
        <taxon>Bacteria</taxon>
        <taxon>Pseudomonadati</taxon>
        <taxon>Pseudomonadota</taxon>
        <taxon>Alphaproteobacteria</taxon>
        <taxon>Rhodobacterales</taxon>
        <taxon>Roseobacteraceae</taxon>
        <taxon>Mameliella</taxon>
    </lineage>
</organism>
<dbReference type="GO" id="GO:0005886">
    <property type="term" value="C:plasma membrane"/>
    <property type="evidence" value="ECO:0007669"/>
    <property type="project" value="TreeGrafter"/>
</dbReference>
<evidence type="ECO:0000256" key="1">
    <source>
        <dbReference type="SAM" id="MobiDB-lite"/>
    </source>
</evidence>
<dbReference type="Proteomes" id="UP000030960">
    <property type="component" value="Unassembled WGS sequence"/>
</dbReference>
<dbReference type="GO" id="GO:0003688">
    <property type="term" value="F:DNA replication origin binding"/>
    <property type="evidence" value="ECO:0007669"/>
    <property type="project" value="TreeGrafter"/>
</dbReference>
<dbReference type="RefSeq" id="WP_052244625.1">
    <property type="nucleotide sequence ID" value="NZ_JAHVJH010000010.1"/>
</dbReference>
<dbReference type="Gene3D" id="1.10.8.60">
    <property type="match status" value="1"/>
</dbReference>
<keyword evidence="4" id="KW-1185">Reference proteome</keyword>
<dbReference type="Pfam" id="PF22688">
    <property type="entry name" value="Hda_lid"/>
    <property type="match status" value="1"/>
</dbReference>
<feature type="domain" description="Hda lid" evidence="2">
    <location>
        <begin position="169"/>
        <end position="220"/>
    </location>
</feature>
<reference evidence="3 4" key="1">
    <citation type="submission" date="2014-10" db="EMBL/GenBank/DDBJ databases">
        <title>Genome sequence of Ponticoccus sp. strain UMTAT08 isolated from clonal culture of toxic dinoflagellate Alexandrium tamiyavanichii.</title>
        <authorList>
            <person name="Gan H.Y."/>
            <person name="Muhd D.-D."/>
            <person name="Mohd Noor M.E."/>
            <person name="Yeong Y.S."/>
            <person name="Usup G."/>
        </authorList>
    </citation>
    <scope>NUCLEOTIDE SEQUENCE [LARGE SCALE GENOMIC DNA]</scope>
    <source>
        <strain evidence="3 4">UMTAT08</strain>
    </source>
</reference>
<dbReference type="STRING" id="561184.SAMN05216376_104195"/>
<evidence type="ECO:0000313" key="3">
    <source>
        <dbReference type="EMBL" id="KHQ51731.1"/>
    </source>
</evidence>
<dbReference type="OrthoDB" id="7390113at2"/>
<feature type="region of interest" description="Disordered" evidence="1">
    <location>
        <begin position="223"/>
        <end position="244"/>
    </location>
</feature>
<dbReference type="PATRIC" id="fig|1515334.3.peg.3652"/>
<accession>A0A0B3S4W1</accession>
<gene>
    <name evidence="3" type="ORF">OA50_03632</name>
</gene>
<dbReference type="SUPFAM" id="SSF52540">
    <property type="entry name" value="P-loop containing nucleoside triphosphate hydrolases"/>
    <property type="match status" value="1"/>
</dbReference>
<protein>
    <submittedName>
        <fullName evidence="3">Chromosomal replication initiator protein DnaA</fullName>
    </submittedName>
</protein>
<accession>A0A225QL93</accession>
<dbReference type="AlphaFoldDB" id="A0A0B3S4W1"/>
<dbReference type="GO" id="GO:0006270">
    <property type="term" value="P:DNA replication initiation"/>
    <property type="evidence" value="ECO:0007669"/>
    <property type="project" value="TreeGrafter"/>
</dbReference>
<dbReference type="EMBL" id="JSUQ01000015">
    <property type="protein sequence ID" value="KHQ51731.1"/>
    <property type="molecule type" value="Genomic_DNA"/>
</dbReference>
<dbReference type="Gene3D" id="3.40.50.300">
    <property type="entry name" value="P-loop containing nucleotide triphosphate hydrolases"/>
    <property type="match status" value="1"/>
</dbReference>
<dbReference type="PANTHER" id="PTHR30050:SF5">
    <property type="entry name" value="DNAA REGULATORY INACTIVATOR HDA"/>
    <property type="match status" value="1"/>
</dbReference>
<name>A0A0B3S4W1_9RHOB</name>
<sequence length="244" mass="26193">MSTASQLPLPLPSRTALGWEDFFVSPANMLAVAQIEGWRAWPSHKLVLVGPPGSGKTHLAHVWAAQSGARIVKARDLTPETIPALAGGPVCVEDIEEIAGDRPAEEMLFHLHNLVLANGGTLMVTATRAPAHWPLVLPDLASRMMHAQLAQISEPDDSLLAALLAKLFADRQLLPSPEVLSYLVRHMPRSYATAARLVAALDAEALAHQRDITRPMAARVLSRLVPPGAEDRGTSRHDPGGAQD</sequence>
<dbReference type="InterPro" id="IPR055199">
    <property type="entry name" value="Hda_lid"/>
</dbReference>
<comment type="caution">
    <text evidence="3">The sequence shown here is derived from an EMBL/GenBank/DDBJ whole genome shotgun (WGS) entry which is preliminary data.</text>
</comment>
<proteinExistence type="predicted"/>
<feature type="compositionally biased region" description="Basic and acidic residues" evidence="1">
    <location>
        <begin position="229"/>
        <end position="244"/>
    </location>
</feature>
<dbReference type="InterPro" id="IPR027417">
    <property type="entry name" value="P-loop_NTPase"/>
</dbReference>
<evidence type="ECO:0000259" key="2">
    <source>
        <dbReference type="Pfam" id="PF22688"/>
    </source>
</evidence>